<feature type="transmembrane region" description="Helical" evidence="12">
    <location>
        <begin position="291"/>
        <end position="312"/>
    </location>
</feature>
<dbReference type="Pfam" id="PF22776">
    <property type="entry name" value="K_trans_C"/>
    <property type="match status" value="1"/>
</dbReference>
<dbReference type="AlphaFoldDB" id="A0A1A8ZKA7"/>
<organism evidence="16 17">
    <name type="scientific">Micromonospora narathiwatensis</name>
    <dbReference type="NCBI Taxonomy" id="299146"/>
    <lineage>
        <taxon>Bacteria</taxon>
        <taxon>Bacillati</taxon>
        <taxon>Actinomycetota</taxon>
        <taxon>Actinomycetes</taxon>
        <taxon>Micromonosporales</taxon>
        <taxon>Micromonosporaceae</taxon>
        <taxon>Micromonospora</taxon>
    </lineage>
</organism>
<keyword evidence="9 12" id="KW-1133">Transmembrane helix</keyword>
<evidence type="ECO:0000256" key="6">
    <source>
        <dbReference type="ARBA" id="ARBA00022692"/>
    </source>
</evidence>
<keyword evidence="6 12" id="KW-0812">Transmembrane</keyword>
<evidence type="ECO:0000256" key="12">
    <source>
        <dbReference type="HAMAP-Rule" id="MF_01522"/>
    </source>
</evidence>
<dbReference type="HAMAP" id="MF_01522">
    <property type="entry name" value="Kup"/>
    <property type="match status" value="1"/>
</dbReference>
<keyword evidence="4 12" id="KW-1003">Cell membrane</keyword>
<dbReference type="PATRIC" id="fig|299146.4.peg.2149"/>
<dbReference type="InterPro" id="IPR053952">
    <property type="entry name" value="K_trans_C"/>
</dbReference>
<protein>
    <recommendedName>
        <fullName evidence="12">Probable potassium transport system protein Kup</fullName>
    </recommendedName>
</protein>
<accession>A0A1A8ZKA7</accession>
<feature type="transmembrane region" description="Helical" evidence="12">
    <location>
        <begin position="246"/>
        <end position="270"/>
    </location>
</feature>
<reference evidence="16 17" key="1">
    <citation type="submission" date="2016-06" db="EMBL/GenBank/DDBJ databases">
        <authorList>
            <person name="Kjaerup R.B."/>
            <person name="Dalgaard T.S."/>
            <person name="Juul-Madsen H.R."/>
        </authorList>
    </citation>
    <scope>NUCLEOTIDE SEQUENCE [LARGE SCALE GENOMIC DNA]</scope>
    <source>
        <strain evidence="16 17">DSM 45248</strain>
    </source>
</reference>
<keyword evidence="8 12" id="KW-0630">Potassium</keyword>
<evidence type="ECO:0000256" key="13">
    <source>
        <dbReference type="SAM" id="MobiDB-lite"/>
    </source>
</evidence>
<feature type="domain" description="K+ potassium transporter integral membrane" evidence="14">
    <location>
        <begin position="55"/>
        <end position="508"/>
    </location>
</feature>
<evidence type="ECO:0000256" key="1">
    <source>
        <dbReference type="ARBA" id="ARBA00004141"/>
    </source>
</evidence>
<evidence type="ECO:0000259" key="14">
    <source>
        <dbReference type="Pfam" id="PF02705"/>
    </source>
</evidence>
<keyword evidence="3 12" id="KW-0813">Transport</keyword>
<evidence type="ECO:0000256" key="11">
    <source>
        <dbReference type="ARBA" id="ARBA00023136"/>
    </source>
</evidence>
<feature type="transmembrane region" description="Helical" evidence="12">
    <location>
        <begin position="144"/>
        <end position="164"/>
    </location>
</feature>
<feature type="transmembrane region" description="Helical" evidence="12">
    <location>
        <begin position="382"/>
        <end position="403"/>
    </location>
</feature>
<comment type="catalytic activity">
    <reaction evidence="12">
        <text>K(+)(in) + H(+)(in) = K(+)(out) + H(+)(out)</text>
        <dbReference type="Rhea" id="RHEA:28490"/>
        <dbReference type="ChEBI" id="CHEBI:15378"/>
        <dbReference type="ChEBI" id="CHEBI:29103"/>
    </reaction>
</comment>
<feature type="transmembrane region" description="Helical" evidence="12">
    <location>
        <begin position="52"/>
        <end position="72"/>
    </location>
</feature>
<feature type="domain" description="K+ potassium transporter C-terminal" evidence="15">
    <location>
        <begin position="519"/>
        <end position="667"/>
    </location>
</feature>
<dbReference type="OrthoDB" id="9805577at2"/>
<dbReference type="PANTHER" id="PTHR30540">
    <property type="entry name" value="OSMOTIC STRESS POTASSIUM TRANSPORTER"/>
    <property type="match status" value="1"/>
</dbReference>
<dbReference type="Pfam" id="PF02705">
    <property type="entry name" value="K_trans"/>
    <property type="match status" value="1"/>
</dbReference>
<dbReference type="GO" id="GO:0015293">
    <property type="term" value="F:symporter activity"/>
    <property type="evidence" value="ECO:0007669"/>
    <property type="project" value="UniProtKB-UniRule"/>
</dbReference>
<evidence type="ECO:0000256" key="4">
    <source>
        <dbReference type="ARBA" id="ARBA00022475"/>
    </source>
</evidence>
<dbReference type="GO" id="GO:0005886">
    <property type="term" value="C:plasma membrane"/>
    <property type="evidence" value="ECO:0007669"/>
    <property type="project" value="UniProtKB-SubCell"/>
</dbReference>
<keyword evidence="10 12" id="KW-0406">Ion transport</keyword>
<evidence type="ECO:0000256" key="5">
    <source>
        <dbReference type="ARBA" id="ARBA00022538"/>
    </source>
</evidence>
<feature type="transmembrane region" description="Helical" evidence="12">
    <location>
        <begin position="468"/>
        <end position="485"/>
    </location>
</feature>
<keyword evidence="11 12" id="KW-0472">Membrane</keyword>
<dbReference type="InterPro" id="IPR003855">
    <property type="entry name" value="K+_transporter"/>
</dbReference>
<proteinExistence type="inferred from homology"/>
<dbReference type="PANTHER" id="PTHR30540:SF79">
    <property type="entry name" value="LOW AFFINITY POTASSIUM TRANSPORT SYSTEM PROTEIN KUP"/>
    <property type="match status" value="1"/>
</dbReference>
<feature type="transmembrane region" description="Helical" evidence="12">
    <location>
        <begin position="442"/>
        <end position="462"/>
    </location>
</feature>
<evidence type="ECO:0000259" key="15">
    <source>
        <dbReference type="Pfam" id="PF22776"/>
    </source>
</evidence>
<gene>
    <name evidence="12" type="primary">kup</name>
    <name evidence="16" type="ORF">GA0070621_2081</name>
</gene>
<feature type="transmembrane region" description="Helical" evidence="12">
    <location>
        <begin position="332"/>
        <end position="356"/>
    </location>
</feature>
<comment type="subcellular location">
    <subcellularLocation>
        <location evidence="12">Cell membrane</location>
        <topology evidence="12">Multi-pass membrane protein</topology>
    </subcellularLocation>
    <subcellularLocation>
        <location evidence="1">Membrane</location>
        <topology evidence="1">Multi-pass membrane protein</topology>
    </subcellularLocation>
</comment>
<feature type="region of interest" description="Disordered" evidence="13">
    <location>
        <begin position="13"/>
        <end position="43"/>
    </location>
</feature>
<sequence>MERHAGWYACGVTEQANNEQPPGGGNGPTEDGGTASQTPLTGHPTAGRTAGLTLLLGALGVVYGDIGTSPLYALKTVFTLDRNLNPNTHDVFGVISLIFWTITLIVSIKYVIFILRADNDGEGGVMALAALAQRALRNAGGRRATAVLGLGALGAALFYGDSVITPAISVLSAIEGLEVSSPELAVVVLPIAGVILTLLFAFQRWGTGRVGTIFGPIMVLWFACLGVAGAAEVLRHPSILAGLSPTYAVLFIVHHPLIAFIAMGAVVLAITGAEALYADMGHFGRAPIRRAWFAIVFPALTLNYLGQGALILRAPDSRANPFFLLVPHWAQLPMVILATVATVIASQAVISGAFSVSREAMRLGFLPHLRIRQTSHREYGQIYSPGVNWSLFAAVLLVVFAFGSSTKLAAAYGVAVTGTFLITTTLVLVVARARWRWSTRRVVLFGVVFGSIELIFFTANLAKVSHGGWLTLLIAIVLFTILVTWRRGAALVTPRRTEREGPLADFIDALHAADIPRVPGTAVFPHPNKDTTPLALRANVAHNHVRHERIVLITGRTANVPHIPWDQRLTIDDLGDPNDGIIHITAVFGFQDPTDFPEVLRHAASHPLASGINLDQVSYFVSRITLRCTPHPGMAIWRKRLFIGLAHNAASHVEFLHLPEERTIVLSAEVPV</sequence>
<dbReference type="InterPro" id="IPR053951">
    <property type="entry name" value="K_trans_N"/>
</dbReference>
<evidence type="ECO:0000256" key="2">
    <source>
        <dbReference type="ARBA" id="ARBA00007019"/>
    </source>
</evidence>
<feature type="transmembrane region" description="Helical" evidence="12">
    <location>
        <begin position="214"/>
        <end position="234"/>
    </location>
</feature>
<evidence type="ECO:0000256" key="8">
    <source>
        <dbReference type="ARBA" id="ARBA00022958"/>
    </source>
</evidence>
<evidence type="ECO:0000256" key="7">
    <source>
        <dbReference type="ARBA" id="ARBA00022847"/>
    </source>
</evidence>
<evidence type="ECO:0000313" key="16">
    <source>
        <dbReference type="EMBL" id="SBT44501.1"/>
    </source>
</evidence>
<feature type="transmembrane region" description="Helical" evidence="12">
    <location>
        <begin position="92"/>
        <end position="112"/>
    </location>
</feature>
<evidence type="ECO:0000313" key="17">
    <source>
        <dbReference type="Proteomes" id="UP000198765"/>
    </source>
</evidence>
<keyword evidence="7 12" id="KW-0769">Symport</keyword>
<dbReference type="Proteomes" id="UP000198765">
    <property type="component" value="Chromosome I"/>
</dbReference>
<dbReference type="EMBL" id="LT594324">
    <property type="protein sequence ID" value="SBT44501.1"/>
    <property type="molecule type" value="Genomic_DNA"/>
</dbReference>
<dbReference type="GO" id="GO:0015079">
    <property type="term" value="F:potassium ion transmembrane transporter activity"/>
    <property type="evidence" value="ECO:0007669"/>
    <property type="project" value="UniProtKB-UniRule"/>
</dbReference>
<keyword evidence="5 12" id="KW-0633">Potassium transport</keyword>
<evidence type="ECO:0000256" key="3">
    <source>
        <dbReference type="ARBA" id="ARBA00022448"/>
    </source>
</evidence>
<evidence type="ECO:0000256" key="10">
    <source>
        <dbReference type="ARBA" id="ARBA00023065"/>
    </source>
</evidence>
<feature type="transmembrane region" description="Helical" evidence="12">
    <location>
        <begin position="184"/>
        <end position="202"/>
    </location>
</feature>
<comment type="similarity">
    <text evidence="2 12">Belongs to the HAK/KUP transporter (TC 2.A.72) family.</text>
</comment>
<comment type="function">
    <text evidence="12">Transport of potassium into the cell. Likely operates as a K(+):H(+) symporter.</text>
</comment>
<name>A0A1A8ZKA7_9ACTN</name>
<keyword evidence="17" id="KW-1185">Reference proteome</keyword>
<dbReference type="InterPro" id="IPR023051">
    <property type="entry name" value="Kup"/>
</dbReference>
<feature type="transmembrane region" description="Helical" evidence="12">
    <location>
        <begin position="409"/>
        <end position="430"/>
    </location>
</feature>
<evidence type="ECO:0000256" key="9">
    <source>
        <dbReference type="ARBA" id="ARBA00022989"/>
    </source>
</evidence>